<dbReference type="InterPro" id="IPR003848">
    <property type="entry name" value="DUF218"/>
</dbReference>
<feature type="domain" description="DUF218" evidence="1">
    <location>
        <begin position="36"/>
        <end position="181"/>
    </location>
</feature>
<sequence length="194" mass="21992">MKKIILFVFLAILAYIAYTGISIWTYGSNKHVKKADAAIVLGAAQWNGRPSPVFEGRLKEAIELYKEDKVNYLIFTGGSSQDAASSEAAVGKQYAMDHGVPDKAILYEDRSLKTETNLRNAKEVAEKNSIQSYLLVSDRYHLKRAVALAQNADMKNVTGIPTKYSAYKTRDTKLPFFFKEWGYFMGYQVMQFFR</sequence>
<dbReference type="PANTHER" id="PTHR30336:SF20">
    <property type="entry name" value="DUF218 DOMAIN-CONTAINING PROTEIN"/>
    <property type="match status" value="1"/>
</dbReference>
<protein>
    <submittedName>
        <fullName evidence="2">YdcF family protein</fullName>
    </submittedName>
</protein>
<dbReference type="Pfam" id="PF02698">
    <property type="entry name" value="DUF218"/>
    <property type="match status" value="1"/>
</dbReference>
<dbReference type="EMBL" id="CP095073">
    <property type="protein sequence ID" value="UOQ45871.1"/>
    <property type="molecule type" value="Genomic_DNA"/>
</dbReference>
<dbReference type="InterPro" id="IPR051599">
    <property type="entry name" value="Cell_Envelope_Assoc"/>
</dbReference>
<dbReference type="CDD" id="cd06259">
    <property type="entry name" value="YdcF-like"/>
    <property type="match status" value="1"/>
</dbReference>
<accession>A0ABY4EP62</accession>
<dbReference type="Proteomes" id="UP000831787">
    <property type="component" value="Chromosome"/>
</dbReference>
<evidence type="ECO:0000313" key="3">
    <source>
        <dbReference type="Proteomes" id="UP000831787"/>
    </source>
</evidence>
<dbReference type="RefSeq" id="WP_244712765.1">
    <property type="nucleotide sequence ID" value="NZ_CP095073.1"/>
</dbReference>
<keyword evidence="3" id="KW-1185">Reference proteome</keyword>
<dbReference type="Gene3D" id="3.40.50.620">
    <property type="entry name" value="HUPs"/>
    <property type="match status" value="1"/>
</dbReference>
<evidence type="ECO:0000259" key="1">
    <source>
        <dbReference type="Pfam" id="PF02698"/>
    </source>
</evidence>
<organism evidence="2 3">
    <name type="scientific">Halobacillus salinarum</name>
    <dbReference type="NCBI Taxonomy" id="2932257"/>
    <lineage>
        <taxon>Bacteria</taxon>
        <taxon>Bacillati</taxon>
        <taxon>Bacillota</taxon>
        <taxon>Bacilli</taxon>
        <taxon>Bacillales</taxon>
        <taxon>Bacillaceae</taxon>
        <taxon>Halobacillus</taxon>
    </lineage>
</organism>
<reference evidence="2 3" key="1">
    <citation type="submission" date="2022-04" db="EMBL/GenBank/DDBJ databases">
        <title>Halobacillus sp. isolated from saltern.</title>
        <authorList>
            <person name="Won M."/>
            <person name="Lee C.-M."/>
            <person name="Woen H.-Y."/>
            <person name="Kwon S.-W."/>
        </authorList>
    </citation>
    <scope>NUCLEOTIDE SEQUENCE [LARGE SCALE GENOMIC DNA]</scope>
    <source>
        <strain evidence="2 3">SSBR10-3</strain>
    </source>
</reference>
<dbReference type="InterPro" id="IPR014729">
    <property type="entry name" value="Rossmann-like_a/b/a_fold"/>
</dbReference>
<name>A0ABY4EP62_9BACI</name>
<gene>
    <name evidence="2" type="ORF">MUN89_08090</name>
</gene>
<proteinExistence type="predicted"/>
<dbReference type="PANTHER" id="PTHR30336">
    <property type="entry name" value="INNER MEMBRANE PROTEIN, PROBABLE PERMEASE"/>
    <property type="match status" value="1"/>
</dbReference>
<evidence type="ECO:0000313" key="2">
    <source>
        <dbReference type="EMBL" id="UOQ45871.1"/>
    </source>
</evidence>